<name>A0A9W4SDK5_9GLOM</name>
<evidence type="ECO:0000256" key="1">
    <source>
        <dbReference type="SAM" id="SignalP"/>
    </source>
</evidence>
<keyword evidence="1" id="KW-0732">Signal</keyword>
<dbReference type="OrthoDB" id="3044029at2759"/>
<organism evidence="2 3">
    <name type="scientific">Funneliformis geosporum</name>
    <dbReference type="NCBI Taxonomy" id="1117311"/>
    <lineage>
        <taxon>Eukaryota</taxon>
        <taxon>Fungi</taxon>
        <taxon>Fungi incertae sedis</taxon>
        <taxon>Mucoromycota</taxon>
        <taxon>Glomeromycotina</taxon>
        <taxon>Glomeromycetes</taxon>
        <taxon>Glomerales</taxon>
        <taxon>Glomeraceae</taxon>
        <taxon>Funneliformis</taxon>
    </lineage>
</organism>
<reference evidence="2" key="1">
    <citation type="submission" date="2022-08" db="EMBL/GenBank/DDBJ databases">
        <authorList>
            <person name="Kallberg Y."/>
            <person name="Tangrot J."/>
            <person name="Rosling A."/>
        </authorList>
    </citation>
    <scope>NUCLEOTIDE SEQUENCE</scope>
    <source>
        <strain evidence="2">Wild A</strain>
    </source>
</reference>
<sequence length="173" mass="18263">MAKFIALFFILTAVTYNYAAPTTNLNLDALTVTLDENTMCTFLPRTWGGDIGASESDAVAFCSQDNAQAPGANPMPTGFIASSHYLTGEGYVQYTGRIDISAYGLSPSDGGGQYDNAGDGSPNNATCGGFKKFVNLIEPDIGHWCIRCCTDAGQCDTGDSTKGCEYVIPGDYS</sequence>
<dbReference type="AlphaFoldDB" id="A0A9W4SDK5"/>
<evidence type="ECO:0000313" key="3">
    <source>
        <dbReference type="Proteomes" id="UP001153678"/>
    </source>
</evidence>
<dbReference type="Proteomes" id="UP001153678">
    <property type="component" value="Unassembled WGS sequence"/>
</dbReference>
<comment type="caution">
    <text evidence="2">The sequence shown here is derived from an EMBL/GenBank/DDBJ whole genome shotgun (WGS) entry which is preliminary data.</text>
</comment>
<feature type="signal peptide" evidence="1">
    <location>
        <begin position="1"/>
        <end position="19"/>
    </location>
</feature>
<keyword evidence="3" id="KW-1185">Reference proteome</keyword>
<protein>
    <submittedName>
        <fullName evidence="2">3051_t:CDS:1</fullName>
    </submittedName>
</protein>
<dbReference type="EMBL" id="CAMKVN010000250">
    <property type="protein sequence ID" value="CAI2165799.1"/>
    <property type="molecule type" value="Genomic_DNA"/>
</dbReference>
<accession>A0A9W4SDK5</accession>
<evidence type="ECO:0000313" key="2">
    <source>
        <dbReference type="EMBL" id="CAI2165799.1"/>
    </source>
</evidence>
<proteinExistence type="predicted"/>
<gene>
    <name evidence="2" type="ORF">FWILDA_LOCUS2249</name>
</gene>
<feature type="chain" id="PRO_5040956650" evidence="1">
    <location>
        <begin position="20"/>
        <end position="173"/>
    </location>
</feature>